<feature type="domain" description="Peptidase M24" evidence="12">
    <location>
        <begin position="458"/>
        <end position="674"/>
    </location>
</feature>
<dbReference type="OrthoDB" id="9995434at2759"/>
<dbReference type="InterPro" id="IPR036005">
    <property type="entry name" value="Creatinase/aminopeptidase-like"/>
</dbReference>
<sequence>MASVSHNTSRISMLGRPPNLKGSSFRSCDNCNCSPGLLSRNNKRSSLLFRKFENTLSRQRSSSINFNVKGSNASVYSSDALCKTSKEINTSERLASLRKQMTKFGLCCYIVPTEDEHQSEYVSEKDERRSFISGFSGSAGIACVTRDLLNFNDKTDPIGKSILSTDGRYFNQALQELDFNWSLLRQGEDKLTWEDWCITEAIEMLKGLGVNNTDKKPLKIGIDPKLITYKESLTFEKKIRKFLVDNGIITEEKAAEEANKFVQLVGVEENLIDLVWGDFEEVPNMPTNDLILLSEDYHGESFASKRSRLLENLRENHHLSESKDDKKSVKNYYVTVALDEIAWLLNLRGSDIKYNPVFFSYLLISDSDDETVLFSNAKYDDNISKYLKDNNITVQKYEEFWSSINDLATSAAESSHFIIPDNSSWNLVRSVENKNKMIHSPINVMKSVKNATEINNAHKAQTKDALCLIQFFAWLEDRLVNHETLISEYEAAEKLEQIRKVQKNFIGNSFETISSSGANAAVIHYSPTAESSAMINPSKIYLCDAGSQFLEGTTDITRTMHLTEPTQEETTNYTLVLKGNLALERAVFPEGTNGYQLDCIARQFLWERGLDYRHGTGHGIGATLNVHEGPIGIQLKPHLVDFPLAAGNIISNEPGYYKDGEYGIRIENDILVKETEPSMRFGDKKFFCFENMTLVPYCRKLIDVSLLDPVELKQVNDYNRKIWDSLVNYLQPQSITFKYLKRETSPL</sequence>
<comment type="catalytic activity">
    <reaction evidence="1">
        <text>Release of any N-terminal amino acid, including proline, that is linked to proline, even from a dipeptide or tripeptide.</text>
        <dbReference type="EC" id="3.4.11.9"/>
    </reaction>
</comment>
<evidence type="ECO:0000313" key="16">
    <source>
        <dbReference type="Proteomes" id="UP000005666"/>
    </source>
</evidence>
<dbReference type="Gene3D" id="3.90.230.10">
    <property type="entry name" value="Creatinase/methionine aminopeptidase superfamily"/>
    <property type="match status" value="1"/>
</dbReference>
<keyword evidence="6" id="KW-0031">Aminopeptidase</keyword>
<dbReference type="InterPro" id="IPR032416">
    <property type="entry name" value="Peptidase_M24_C"/>
</dbReference>
<evidence type="ECO:0000256" key="6">
    <source>
        <dbReference type="ARBA" id="ARBA00022438"/>
    </source>
</evidence>
<dbReference type="GeneID" id="11535602"/>
<dbReference type="EC" id="3.4.11.9" evidence="5"/>
<dbReference type="FunFam" id="3.40.350.10:FF:000015">
    <property type="entry name" value="Xaa-Pro aminopeptidase app-1"/>
    <property type="match status" value="1"/>
</dbReference>
<dbReference type="PANTHER" id="PTHR43763:SF6">
    <property type="entry name" value="XAA-PRO AMINOPEPTIDASE 1"/>
    <property type="match status" value="1"/>
</dbReference>
<keyword evidence="10" id="KW-0378">Hydrolase</keyword>
<dbReference type="SUPFAM" id="SSF55920">
    <property type="entry name" value="Creatinase/aminopeptidase"/>
    <property type="match status" value="1"/>
</dbReference>
<evidence type="ECO:0000256" key="5">
    <source>
        <dbReference type="ARBA" id="ARBA00012574"/>
    </source>
</evidence>
<dbReference type="GO" id="GO:0071281">
    <property type="term" value="P:cellular response to iron ion"/>
    <property type="evidence" value="ECO:0007669"/>
    <property type="project" value="EnsemblFungi"/>
</dbReference>
<dbReference type="Proteomes" id="UP000005666">
    <property type="component" value="Chromosome 6"/>
</dbReference>
<dbReference type="EMBL" id="HE612861">
    <property type="protein sequence ID" value="CCE63519.1"/>
    <property type="molecule type" value="Genomic_DNA"/>
</dbReference>
<evidence type="ECO:0000259" key="13">
    <source>
        <dbReference type="Pfam" id="PF01321"/>
    </source>
</evidence>
<gene>
    <name evidence="15" type="primary">TPHA0F00320</name>
    <name evidence="15" type="ordered locus">TPHA_0F00320</name>
</gene>
<keyword evidence="9" id="KW-0479">Metal-binding</keyword>
<evidence type="ECO:0000256" key="7">
    <source>
        <dbReference type="ARBA" id="ARBA00022490"/>
    </source>
</evidence>
<dbReference type="eggNOG" id="KOG2413">
    <property type="taxonomic scope" value="Eukaryota"/>
</dbReference>
<protein>
    <recommendedName>
        <fullName evidence="5">Xaa-Pro aminopeptidase</fullName>
        <ecNumber evidence="5">3.4.11.9</ecNumber>
    </recommendedName>
</protein>
<dbReference type="HOGENOM" id="CLU_011781_2_6_1"/>
<evidence type="ECO:0000256" key="11">
    <source>
        <dbReference type="ARBA" id="ARBA00023211"/>
    </source>
</evidence>
<evidence type="ECO:0000259" key="14">
    <source>
        <dbReference type="Pfam" id="PF16188"/>
    </source>
</evidence>
<evidence type="ECO:0000256" key="10">
    <source>
        <dbReference type="ARBA" id="ARBA00022801"/>
    </source>
</evidence>
<comment type="similarity">
    <text evidence="4">Belongs to the peptidase M24B family.</text>
</comment>
<dbReference type="InterPro" id="IPR000994">
    <property type="entry name" value="Pept_M24"/>
</dbReference>
<dbReference type="InterPro" id="IPR033740">
    <property type="entry name" value="Pept_M24B"/>
</dbReference>
<evidence type="ECO:0000256" key="8">
    <source>
        <dbReference type="ARBA" id="ARBA00022670"/>
    </source>
</evidence>
<dbReference type="GO" id="GO:0005829">
    <property type="term" value="C:cytosol"/>
    <property type="evidence" value="ECO:0007669"/>
    <property type="project" value="EnsemblFungi"/>
</dbReference>
<evidence type="ECO:0000256" key="2">
    <source>
        <dbReference type="ARBA" id="ARBA00001936"/>
    </source>
</evidence>
<comment type="cofactor">
    <cofactor evidence="2">
        <name>Mn(2+)</name>
        <dbReference type="ChEBI" id="CHEBI:29035"/>
    </cofactor>
</comment>
<dbReference type="InterPro" id="IPR050422">
    <property type="entry name" value="X-Pro_aminopeptidase_P"/>
</dbReference>
<evidence type="ECO:0000256" key="4">
    <source>
        <dbReference type="ARBA" id="ARBA00008766"/>
    </source>
</evidence>
<dbReference type="InterPro" id="IPR029149">
    <property type="entry name" value="Creatin/AminoP/Spt16_N"/>
</dbReference>
<dbReference type="GO" id="GO:0006508">
    <property type="term" value="P:proteolysis"/>
    <property type="evidence" value="ECO:0007669"/>
    <property type="project" value="UniProtKB-KW"/>
</dbReference>
<dbReference type="KEGG" id="tpf:TPHA_0F00320"/>
<comment type="subcellular location">
    <subcellularLocation>
        <location evidence="3">Cytoplasm</location>
    </subcellularLocation>
</comment>
<evidence type="ECO:0000313" key="15">
    <source>
        <dbReference type="EMBL" id="CCE63519.1"/>
    </source>
</evidence>
<evidence type="ECO:0000256" key="1">
    <source>
        <dbReference type="ARBA" id="ARBA00001424"/>
    </source>
</evidence>
<keyword evidence="8" id="KW-0645">Protease</keyword>
<reference evidence="15 16" key="1">
    <citation type="journal article" date="2011" name="Proc. Natl. Acad. Sci. U.S.A.">
        <title>Evolutionary erosion of yeast sex chromosomes by mating-type switching accidents.</title>
        <authorList>
            <person name="Gordon J.L."/>
            <person name="Armisen D."/>
            <person name="Proux-Wera E."/>
            <person name="Oheigeartaigh S.S."/>
            <person name="Byrne K.P."/>
            <person name="Wolfe K.H."/>
        </authorList>
    </citation>
    <scope>NUCLEOTIDE SEQUENCE [LARGE SCALE GENOMIC DNA]</scope>
    <source>
        <strain evidence="16">ATCC 24235 / CBS 4417 / NBRC 1672 / NRRL Y-8282 / UCD 70-5</strain>
    </source>
</reference>
<dbReference type="GO" id="GO:0046872">
    <property type="term" value="F:metal ion binding"/>
    <property type="evidence" value="ECO:0007669"/>
    <property type="project" value="UniProtKB-KW"/>
</dbReference>
<dbReference type="STRING" id="1071381.G8BUT7"/>
<feature type="domain" description="Peptidase M24 C-terminal" evidence="14">
    <location>
        <begin position="685"/>
        <end position="747"/>
    </location>
</feature>
<dbReference type="OMA" id="EPGMILS"/>
<dbReference type="MEROPS" id="M24.A10"/>
<feature type="domain" description="Creatinase N-terminal" evidence="13">
    <location>
        <begin position="93"/>
        <end position="240"/>
    </location>
</feature>
<dbReference type="GO" id="GO:0070006">
    <property type="term" value="F:metalloaminopeptidase activity"/>
    <property type="evidence" value="ECO:0007669"/>
    <property type="project" value="InterPro"/>
</dbReference>
<accession>G8BUT7</accession>
<dbReference type="AlphaFoldDB" id="G8BUT7"/>
<dbReference type="Pfam" id="PF16188">
    <property type="entry name" value="Peptidase_M24_C"/>
    <property type="match status" value="1"/>
</dbReference>
<proteinExistence type="inferred from homology"/>
<dbReference type="InterPro" id="IPR000587">
    <property type="entry name" value="Creatinase_N"/>
</dbReference>
<keyword evidence="16" id="KW-1185">Reference proteome</keyword>
<dbReference type="GO" id="GO:0000122">
    <property type="term" value="P:negative regulation of transcription by RNA polymerase II"/>
    <property type="evidence" value="ECO:0007669"/>
    <property type="project" value="EnsemblFungi"/>
</dbReference>
<keyword evidence="7" id="KW-0963">Cytoplasm</keyword>
<dbReference type="Pfam" id="PF00557">
    <property type="entry name" value="Peptidase_M24"/>
    <property type="match status" value="1"/>
</dbReference>
<dbReference type="CDD" id="cd01085">
    <property type="entry name" value="APP"/>
    <property type="match status" value="1"/>
</dbReference>
<keyword evidence="11" id="KW-0464">Manganese</keyword>
<dbReference type="Pfam" id="PF16189">
    <property type="entry name" value="Creatinase_N_2"/>
    <property type="match status" value="1"/>
</dbReference>
<name>G8BUT7_TETPH</name>
<dbReference type="FunFam" id="3.90.230.10:FF:000007">
    <property type="entry name" value="Xaa-Pro aminopeptidase P"/>
    <property type="match status" value="1"/>
</dbReference>
<evidence type="ECO:0000256" key="3">
    <source>
        <dbReference type="ARBA" id="ARBA00004496"/>
    </source>
</evidence>
<evidence type="ECO:0000259" key="12">
    <source>
        <dbReference type="Pfam" id="PF00557"/>
    </source>
</evidence>
<evidence type="ECO:0000256" key="9">
    <source>
        <dbReference type="ARBA" id="ARBA00022723"/>
    </source>
</evidence>
<organism evidence="15 16">
    <name type="scientific">Tetrapisispora phaffii (strain ATCC 24235 / CBS 4417 / NBRC 1672 / NRRL Y-8282 / UCD 70-5)</name>
    <name type="common">Yeast</name>
    <name type="synonym">Fabospora phaffii</name>
    <dbReference type="NCBI Taxonomy" id="1071381"/>
    <lineage>
        <taxon>Eukaryota</taxon>
        <taxon>Fungi</taxon>
        <taxon>Dikarya</taxon>
        <taxon>Ascomycota</taxon>
        <taxon>Saccharomycotina</taxon>
        <taxon>Saccharomycetes</taxon>
        <taxon>Saccharomycetales</taxon>
        <taxon>Saccharomycetaceae</taxon>
        <taxon>Tetrapisispora</taxon>
    </lineage>
</organism>
<dbReference type="Gene3D" id="3.40.350.10">
    <property type="entry name" value="Creatinase/prolidase N-terminal domain"/>
    <property type="match status" value="2"/>
</dbReference>
<dbReference type="RefSeq" id="XP_003685953.1">
    <property type="nucleotide sequence ID" value="XM_003685905.1"/>
</dbReference>
<dbReference type="Pfam" id="PF01321">
    <property type="entry name" value="Creatinase_N"/>
    <property type="match status" value="1"/>
</dbReference>
<dbReference type="PANTHER" id="PTHR43763">
    <property type="entry name" value="XAA-PRO AMINOPEPTIDASE 1"/>
    <property type="match status" value="1"/>
</dbReference>